<feature type="transmembrane region" description="Helical" evidence="8">
    <location>
        <begin position="303"/>
        <end position="322"/>
    </location>
</feature>
<reference evidence="9 10" key="1">
    <citation type="submission" date="2017-09" db="EMBL/GenBank/DDBJ databases">
        <title>Genome sequencing of Besnoitia besnoiti strain Bb-Ger1.</title>
        <authorList>
            <person name="Schares G."/>
            <person name="Venepally P."/>
            <person name="Lorenzi H.A."/>
        </authorList>
    </citation>
    <scope>NUCLEOTIDE SEQUENCE [LARGE SCALE GENOMIC DNA]</scope>
    <source>
        <strain evidence="9 10">Bb-Ger1</strain>
    </source>
</reference>
<feature type="transmembrane region" description="Helical" evidence="8">
    <location>
        <begin position="21"/>
        <end position="40"/>
    </location>
</feature>
<comment type="subcellular location">
    <subcellularLocation>
        <location evidence="1">Membrane</location>
        <topology evidence="1">Multi-pass membrane protein</topology>
    </subcellularLocation>
</comment>
<dbReference type="AlphaFoldDB" id="A0A2A9MB40"/>
<sequence>MAADAASVASKEGAAVLSKSESLLCSFFFVVAGLQSLLAWCMTLNLGPYMTNNFFEGEDYGNTLLAMFQVGCMLVQIALLKFRNAPPKRWYFYVAGGVNIVTFIIYTPLVAYLPTRGAIACIHLVCFFLGIGSGLLQGGGFPYSCSLPSNFAGFMSAGQGTAALLAFIWNTFFAFVCFDLDTAEGLEKMAWSSYVFCAALAVVYFALFAYLQTKPWARAPFEPKAPLEDVAAKSDRAMDGVQVAKSDREGQYELDQFAMARTAQTSMTESPDGAGAAKAPQVLDEESGEVADDTSKMRPAREYMMDALPHLLNICITFFISLNNFPKIGPISWNYNQQPANHFLVIFGVYALGEMIGRFLPDCTRLSSKYFSWTMIPPRFVLYFTFSRAIFYVPYFLGYKLHDTTVLNDFWWYCIVTLLFGITHGWLTTLGFIYSLTSVRDCERGVTGPLSVLFLSVGVLAGLYLAIAY</sequence>
<feature type="transmembrane region" description="Helical" evidence="8">
    <location>
        <begin position="189"/>
        <end position="211"/>
    </location>
</feature>
<dbReference type="VEuPathDB" id="ToxoDB:BESB_015060"/>
<feature type="transmembrane region" description="Helical" evidence="8">
    <location>
        <begin position="117"/>
        <end position="139"/>
    </location>
</feature>
<dbReference type="STRING" id="94643.A0A2A9MB40"/>
<dbReference type="PANTHER" id="PTHR10332:SF10">
    <property type="entry name" value="EQUILIBRATIVE NUCLEOSIDE TRANSPORTER 4"/>
    <property type="match status" value="1"/>
</dbReference>
<keyword evidence="3" id="KW-0813">Transport</keyword>
<dbReference type="GeneID" id="40306567"/>
<dbReference type="Proteomes" id="UP000224006">
    <property type="component" value="Chromosome IX"/>
</dbReference>
<dbReference type="OrthoDB" id="46396at2759"/>
<evidence type="ECO:0000256" key="4">
    <source>
        <dbReference type="ARBA" id="ARBA00022692"/>
    </source>
</evidence>
<dbReference type="InterPro" id="IPR036259">
    <property type="entry name" value="MFS_trans_sf"/>
</dbReference>
<dbReference type="GO" id="GO:0005886">
    <property type="term" value="C:plasma membrane"/>
    <property type="evidence" value="ECO:0007669"/>
    <property type="project" value="TreeGrafter"/>
</dbReference>
<keyword evidence="5 8" id="KW-1133">Transmembrane helix</keyword>
<feature type="transmembrane region" description="Helical" evidence="8">
    <location>
        <begin position="60"/>
        <end position="79"/>
    </location>
</feature>
<evidence type="ECO:0000256" key="6">
    <source>
        <dbReference type="ARBA" id="ARBA00023136"/>
    </source>
</evidence>
<evidence type="ECO:0000313" key="9">
    <source>
        <dbReference type="EMBL" id="PFH32893.1"/>
    </source>
</evidence>
<organism evidence="9 10">
    <name type="scientific">Besnoitia besnoiti</name>
    <name type="common">Apicomplexan protozoan</name>
    <dbReference type="NCBI Taxonomy" id="94643"/>
    <lineage>
        <taxon>Eukaryota</taxon>
        <taxon>Sar</taxon>
        <taxon>Alveolata</taxon>
        <taxon>Apicomplexa</taxon>
        <taxon>Conoidasida</taxon>
        <taxon>Coccidia</taxon>
        <taxon>Eucoccidiorida</taxon>
        <taxon>Eimeriorina</taxon>
        <taxon>Sarcocystidae</taxon>
        <taxon>Besnoitia</taxon>
    </lineage>
</organism>
<dbReference type="PANTHER" id="PTHR10332">
    <property type="entry name" value="EQUILIBRATIVE NUCLEOSIDE TRANSPORTER"/>
    <property type="match status" value="1"/>
</dbReference>
<dbReference type="SUPFAM" id="SSF103473">
    <property type="entry name" value="MFS general substrate transporter"/>
    <property type="match status" value="1"/>
</dbReference>
<dbReference type="Pfam" id="PF01733">
    <property type="entry name" value="Nucleoside_tran"/>
    <property type="match status" value="1"/>
</dbReference>
<dbReference type="InterPro" id="IPR002259">
    <property type="entry name" value="Eqnu_transpt"/>
</dbReference>
<feature type="transmembrane region" description="Helical" evidence="8">
    <location>
        <begin position="446"/>
        <end position="467"/>
    </location>
</feature>
<feature type="transmembrane region" description="Helical" evidence="8">
    <location>
        <begin position="151"/>
        <end position="169"/>
    </location>
</feature>
<feature type="transmembrane region" description="Helical" evidence="8">
    <location>
        <begin position="410"/>
        <end position="434"/>
    </location>
</feature>
<feature type="transmembrane region" description="Helical" evidence="8">
    <location>
        <begin position="342"/>
        <end position="360"/>
    </location>
</feature>
<keyword evidence="4 8" id="KW-0812">Transmembrane</keyword>
<dbReference type="GO" id="GO:0005337">
    <property type="term" value="F:nucleoside transmembrane transporter activity"/>
    <property type="evidence" value="ECO:0007669"/>
    <property type="project" value="InterPro"/>
</dbReference>
<evidence type="ECO:0000256" key="5">
    <source>
        <dbReference type="ARBA" id="ARBA00022989"/>
    </source>
</evidence>
<comment type="caution">
    <text evidence="9">The sequence shown here is derived from an EMBL/GenBank/DDBJ whole genome shotgun (WGS) entry which is preliminary data.</text>
</comment>
<proteinExistence type="inferred from homology"/>
<accession>A0A2A9MB40</accession>
<keyword evidence="10" id="KW-1185">Reference proteome</keyword>
<dbReference type="EMBL" id="NWUJ01000010">
    <property type="protein sequence ID" value="PFH32893.1"/>
    <property type="molecule type" value="Genomic_DNA"/>
</dbReference>
<feature type="region of interest" description="Disordered" evidence="7">
    <location>
        <begin position="267"/>
        <end position="291"/>
    </location>
</feature>
<evidence type="ECO:0000256" key="3">
    <source>
        <dbReference type="ARBA" id="ARBA00022448"/>
    </source>
</evidence>
<dbReference type="KEGG" id="bbes:BESB_015060"/>
<evidence type="ECO:0000256" key="8">
    <source>
        <dbReference type="SAM" id="Phobius"/>
    </source>
</evidence>
<evidence type="ECO:0000256" key="2">
    <source>
        <dbReference type="ARBA" id="ARBA00007965"/>
    </source>
</evidence>
<dbReference type="RefSeq" id="XP_029216902.1">
    <property type="nucleotide sequence ID" value="XM_029360235.1"/>
</dbReference>
<keyword evidence="6 8" id="KW-0472">Membrane</keyword>
<evidence type="ECO:0000256" key="1">
    <source>
        <dbReference type="ARBA" id="ARBA00004141"/>
    </source>
</evidence>
<feature type="transmembrane region" description="Helical" evidence="8">
    <location>
        <begin position="91"/>
        <end position="111"/>
    </location>
</feature>
<feature type="transmembrane region" description="Helical" evidence="8">
    <location>
        <begin position="380"/>
        <end position="398"/>
    </location>
</feature>
<gene>
    <name evidence="9" type="ORF">BESB_015060</name>
</gene>
<evidence type="ECO:0000256" key="7">
    <source>
        <dbReference type="SAM" id="MobiDB-lite"/>
    </source>
</evidence>
<protein>
    <submittedName>
        <fullName evidence="9">Nucleoside transporter protein</fullName>
    </submittedName>
</protein>
<name>A0A2A9MB40_BESBE</name>
<evidence type="ECO:0000313" key="10">
    <source>
        <dbReference type="Proteomes" id="UP000224006"/>
    </source>
</evidence>
<comment type="similarity">
    <text evidence="2">Belongs to the SLC29A/ENT transporter (TC 2.A.57) family.</text>
</comment>